<dbReference type="Proteomes" id="UP000244677">
    <property type="component" value="Chromosome"/>
</dbReference>
<organism evidence="1 2">
    <name type="scientific">Flavobacterium kingsejongi</name>
    <dbReference type="NCBI Taxonomy" id="1678728"/>
    <lineage>
        <taxon>Bacteria</taxon>
        <taxon>Pseudomonadati</taxon>
        <taxon>Bacteroidota</taxon>
        <taxon>Flavobacteriia</taxon>
        <taxon>Flavobacteriales</taxon>
        <taxon>Flavobacteriaceae</taxon>
        <taxon>Flavobacterium</taxon>
    </lineage>
</organism>
<gene>
    <name evidence="1" type="ORF">FK004_02155</name>
</gene>
<evidence type="ECO:0000313" key="1">
    <source>
        <dbReference type="EMBL" id="AWG24107.1"/>
    </source>
</evidence>
<proteinExistence type="predicted"/>
<dbReference type="RefSeq" id="WP_108735766.1">
    <property type="nucleotide sequence ID" value="NZ_CP020919.1"/>
</dbReference>
<dbReference type="EMBL" id="CP020919">
    <property type="protein sequence ID" value="AWG24107.1"/>
    <property type="molecule type" value="Genomic_DNA"/>
</dbReference>
<dbReference type="OrthoDB" id="1411058at2"/>
<evidence type="ECO:0000313" key="2">
    <source>
        <dbReference type="Proteomes" id="UP000244677"/>
    </source>
</evidence>
<keyword evidence="2" id="KW-1185">Reference proteome</keyword>
<dbReference type="KEGG" id="fki:FK004_02155"/>
<accession>A0A2S1LK53</accession>
<reference evidence="1 2" key="1">
    <citation type="submission" date="2017-04" db="EMBL/GenBank/DDBJ databases">
        <title>Complete genome sequence of Flavobacterium kingsejong AJ004.</title>
        <authorList>
            <person name="Lee P.C."/>
        </authorList>
    </citation>
    <scope>NUCLEOTIDE SEQUENCE [LARGE SCALE GENOMIC DNA]</scope>
    <source>
        <strain evidence="1 2">AJ004</strain>
    </source>
</reference>
<dbReference type="AlphaFoldDB" id="A0A2S1LK53"/>
<name>A0A2S1LK53_9FLAO</name>
<sequence>MVNKKHFTENYRNLTSFDLKAELLFEALLKNKNHDLDIVIKPNGLFHRKFSKDTMSITTDVNDSDILNIGLSRDGYYDVLPESITHNYRNRDQKEDPVQEYKTRKREEKDARFFYNPLENELFRFRHSIEKYESDFFANLNTTGIADIIRIILGVENNIPDILVVKMFYALMKQKDNNGQNISDITRILEKIIGEKVSFTARNIQLEHVFDVVEETTEMIMGINTTLESNQEIFLKKYNFSIGPLHNPDNLPHYFHDQVLESFLNTFFNLFLPFQVQFTFEIHLNPEDEQFAMDDTIYKSRLGISTVL</sequence>
<protein>
    <submittedName>
        <fullName evidence="1">Uncharacterized protein</fullName>
    </submittedName>
</protein>